<gene>
    <name evidence="2" type="ORF">D8M06_17265</name>
</gene>
<keyword evidence="1" id="KW-0472">Membrane</keyword>
<feature type="transmembrane region" description="Helical" evidence="1">
    <location>
        <begin position="54"/>
        <end position="72"/>
    </location>
</feature>
<evidence type="ECO:0000313" key="3">
    <source>
        <dbReference type="Proteomes" id="UP000269301"/>
    </source>
</evidence>
<keyword evidence="1" id="KW-1133">Transmembrane helix</keyword>
<feature type="transmembrane region" description="Helical" evidence="1">
    <location>
        <begin position="79"/>
        <end position="97"/>
    </location>
</feature>
<dbReference type="EMBL" id="RBZP01000022">
    <property type="protein sequence ID" value="RKQ29678.1"/>
    <property type="molecule type" value="Genomic_DNA"/>
</dbReference>
<sequence>MESYMLSIKVDKISENRKEKKMRYLFALIVKFVMLTAILWIVLGIFYGINLGDIFTISILLSVVSFVGDVFLLPRIGNVLAVIGDFALSFLVIWGLGNSLFAFEIPVVTAAFISALFVGVGEIFYHRYMKNQVFAGLEKDFMQTHHMQTEYSEEFSPEDKK</sequence>
<dbReference type="Pfam" id="PF10710">
    <property type="entry name" value="DUF2512"/>
    <property type="match status" value="1"/>
</dbReference>
<organism evidence="2 3">
    <name type="scientific">Oceanobacillus halophilus</name>
    <dbReference type="NCBI Taxonomy" id="930130"/>
    <lineage>
        <taxon>Bacteria</taxon>
        <taxon>Bacillati</taxon>
        <taxon>Bacillota</taxon>
        <taxon>Bacilli</taxon>
        <taxon>Bacillales</taxon>
        <taxon>Bacillaceae</taxon>
        <taxon>Oceanobacillus</taxon>
    </lineage>
</organism>
<dbReference type="InterPro" id="IPR019649">
    <property type="entry name" value="DUF2512"/>
</dbReference>
<feature type="transmembrane region" description="Helical" evidence="1">
    <location>
        <begin position="103"/>
        <end position="125"/>
    </location>
</feature>
<dbReference type="AlphaFoldDB" id="A0A494ZTV4"/>
<reference evidence="2 3" key="1">
    <citation type="journal article" date="2016" name="Int. J. Syst. Evol. Microbiol.">
        <title>Oceanobacillus halophilus sp. nov., a novel moderately halophilic bacterium from a hypersaline lake.</title>
        <authorList>
            <person name="Amoozegar M.A."/>
            <person name="Bagheri M."/>
            <person name="Makhdoumi A."/>
            <person name="Nikou M.M."/>
            <person name="Fazeli S.A.S."/>
            <person name="Schumann P."/>
            <person name="Sproer C."/>
            <person name="Sanchez-Porro C."/>
            <person name="Ventosa A."/>
        </authorList>
    </citation>
    <scope>NUCLEOTIDE SEQUENCE [LARGE SCALE GENOMIC DNA]</scope>
    <source>
        <strain evidence="2 3">DSM 23996</strain>
    </source>
</reference>
<accession>A0A494ZTV4</accession>
<keyword evidence="1" id="KW-0812">Transmembrane</keyword>
<dbReference type="Proteomes" id="UP000269301">
    <property type="component" value="Unassembled WGS sequence"/>
</dbReference>
<feature type="transmembrane region" description="Helical" evidence="1">
    <location>
        <begin position="24"/>
        <end position="48"/>
    </location>
</feature>
<proteinExistence type="predicted"/>
<protein>
    <submittedName>
        <fullName evidence="2">DUF2512 family protein</fullName>
    </submittedName>
</protein>
<comment type="caution">
    <text evidence="2">The sequence shown here is derived from an EMBL/GenBank/DDBJ whole genome shotgun (WGS) entry which is preliminary data.</text>
</comment>
<evidence type="ECO:0000313" key="2">
    <source>
        <dbReference type="EMBL" id="RKQ29678.1"/>
    </source>
</evidence>
<name>A0A494ZTV4_9BACI</name>
<keyword evidence="3" id="KW-1185">Reference proteome</keyword>
<evidence type="ECO:0000256" key="1">
    <source>
        <dbReference type="SAM" id="Phobius"/>
    </source>
</evidence>